<keyword evidence="1" id="KW-0472">Membrane</keyword>
<dbReference type="AlphaFoldDB" id="A0A8K0H2I0"/>
<keyword evidence="3" id="KW-1185">Reference proteome</keyword>
<evidence type="ECO:0000313" key="2">
    <source>
        <dbReference type="EMBL" id="KAF3444453.1"/>
    </source>
</evidence>
<organism evidence="2 3">
    <name type="scientific">Rhamnella rubrinervis</name>
    <dbReference type="NCBI Taxonomy" id="2594499"/>
    <lineage>
        <taxon>Eukaryota</taxon>
        <taxon>Viridiplantae</taxon>
        <taxon>Streptophyta</taxon>
        <taxon>Embryophyta</taxon>
        <taxon>Tracheophyta</taxon>
        <taxon>Spermatophyta</taxon>
        <taxon>Magnoliopsida</taxon>
        <taxon>eudicotyledons</taxon>
        <taxon>Gunneridae</taxon>
        <taxon>Pentapetalae</taxon>
        <taxon>rosids</taxon>
        <taxon>fabids</taxon>
        <taxon>Rosales</taxon>
        <taxon>Rhamnaceae</taxon>
        <taxon>rhamnoid group</taxon>
        <taxon>Rhamneae</taxon>
        <taxon>Rhamnella</taxon>
    </lineage>
</organism>
<dbReference type="EMBL" id="VOIH02000006">
    <property type="protein sequence ID" value="KAF3444453.1"/>
    <property type="molecule type" value="Genomic_DNA"/>
</dbReference>
<keyword evidence="1" id="KW-0812">Transmembrane</keyword>
<reference evidence="2" key="1">
    <citation type="submission" date="2020-03" db="EMBL/GenBank/DDBJ databases">
        <title>A high-quality chromosome-level genome assembly of a woody plant with both climbing and erect habits, Rhamnella rubrinervis.</title>
        <authorList>
            <person name="Lu Z."/>
            <person name="Yang Y."/>
            <person name="Zhu X."/>
            <person name="Sun Y."/>
        </authorList>
    </citation>
    <scope>NUCLEOTIDE SEQUENCE</scope>
    <source>
        <strain evidence="2">BYM</strain>
        <tissue evidence="2">Leaf</tissue>
    </source>
</reference>
<proteinExistence type="predicted"/>
<accession>A0A8K0H2I0</accession>
<name>A0A8K0H2I0_9ROSA</name>
<feature type="transmembrane region" description="Helical" evidence="1">
    <location>
        <begin position="69"/>
        <end position="90"/>
    </location>
</feature>
<sequence>MSLSKSCGILRRCVNTVASNSTPIGLRRFLNTAANDSKTTPDGQAGSVSQSMRSLVQASLKWFTERGDFVQSSITMAAALPLGYIIFVYVRDSKMGKYKEAAMKDLDRQGRENWRKYYEKWEQRDKKANKELKLVMAELRKIH</sequence>
<dbReference type="Proteomes" id="UP000796880">
    <property type="component" value="Unassembled WGS sequence"/>
</dbReference>
<gene>
    <name evidence="2" type="ORF">FNV43_RR14145</name>
</gene>
<comment type="caution">
    <text evidence="2">The sequence shown here is derived from an EMBL/GenBank/DDBJ whole genome shotgun (WGS) entry which is preliminary data.</text>
</comment>
<evidence type="ECO:0000256" key="1">
    <source>
        <dbReference type="SAM" id="Phobius"/>
    </source>
</evidence>
<evidence type="ECO:0000313" key="3">
    <source>
        <dbReference type="Proteomes" id="UP000796880"/>
    </source>
</evidence>
<keyword evidence="1" id="KW-1133">Transmembrane helix</keyword>
<protein>
    <submittedName>
        <fullName evidence="2">Uncharacterized protein</fullName>
    </submittedName>
</protein>